<proteinExistence type="inferred from homology"/>
<dbReference type="InterPro" id="IPR001207">
    <property type="entry name" value="Transposase_mutator"/>
</dbReference>
<keyword evidence="3 6" id="KW-0815">Transposition</keyword>
<dbReference type="EMBL" id="JANUBL010000005">
    <property type="protein sequence ID" value="MCS4122249.1"/>
    <property type="molecule type" value="Genomic_DNA"/>
</dbReference>
<keyword evidence="6" id="KW-0814">Transposable element</keyword>
<dbReference type="RefSeq" id="WP_259040242.1">
    <property type="nucleotide sequence ID" value="NZ_JANTZU010000023.1"/>
</dbReference>
<sequence>MALVYSTPIPVRPPAALHKIIDATGDRGMAALLEPILNQILQAEMTDHLGASPEERTDDRQGYRNGSYQRKLTTRVGTLELEVPRDREGEFQTALFQRYQRSEKALVLALMQMVVQGVSTRRVKEITTELCGREFSKSTVSRLSKDLDKQVEAWASRSLEEQSYPFLVLWRPCTLRFGVRVRCDRRPRVLAVGINEAGQREILGLETAFGETEEGWRRFIGQLKHRGLSGVEVATSDAHDGLVQALREAFPGLIWQRCQAHFRRNVLDQTPSGYRDRMHQILDQLLEASSQSDMQRRFQEVSGEIEEKAPAALGVLEDGLFDATAVLSLPGKYRRRLRTTKRGPSALSRRSADERR</sequence>
<keyword evidence="4 6" id="KW-0238">DNA-binding</keyword>
<dbReference type="AlphaFoldDB" id="A0A9X2V6P6"/>
<comment type="caution">
    <text evidence="7">The sequence shown here is derived from an EMBL/GenBank/DDBJ whole genome shotgun (WGS) entry which is preliminary data.</text>
</comment>
<comment type="function">
    <text evidence="1 6">Required for the transposition of the insertion element.</text>
</comment>
<dbReference type="GO" id="GO:0003677">
    <property type="term" value="F:DNA binding"/>
    <property type="evidence" value="ECO:0007669"/>
    <property type="project" value="UniProtKB-UniRule"/>
</dbReference>
<gene>
    <name evidence="7" type="ORF">GGP45_002609</name>
</gene>
<evidence type="ECO:0000256" key="1">
    <source>
        <dbReference type="ARBA" id="ARBA00002190"/>
    </source>
</evidence>
<evidence type="ECO:0000313" key="8">
    <source>
        <dbReference type="Proteomes" id="UP001155144"/>
    </source>
</evidence>
<keyword evidence="5 6" id="KW-0233">DNA recombination</keyword>
<dbReference type="GO" id="GO:0004803">
    <property type="term" value="F:transposase activity"/>
    <property type="evidence" value="ECO:0007669"/>
    <property type="project" value="UniProtKB-UniRule"/>
</dbReference>
<evidence type="ECO:0000256" key="5">
    <source>
        <dbReference type="ARBA" id="ARBA00023172"/>
    </source>
</evidence>
<accession>A0A9X2V6P6</accession>
<name>A0A9X2V6P6_9BACT</name>
<comment type="similarity">
    <text evidence="2 6">Belongs to the transposase mutator family.</text>
</comment>
<organism evidence="7 8">
    <name type="scientific">Salinibacter ruber</name>
    <dbReference type="NCBI Taxonomy" id="146919"/>
    <lineage>
        <taxon>Bacteria</taxon>
        <taxon>Pseudomonadati</taxon>
        <taxon>Rhodothermota</taxon>
        <taxon>Rhodothermia</taxon>
        <taxon>Rhodothermales</taxon>
        <taxon>Salinibacteraceae</taxon>
        <taxon>Salinibacter</taxon>
    </lineage>
</organism>
<evidence type="ECO:0000256" key="4">
    <source>
        <dbReference type="ARBA" id="ARBA00023125"/>
    </source>
</evidence>
<dbReference type="PANTHER" id="PTHR33217">
    <property type="entry name" value="TRANSPOSASE FOR INSERTION SEQUENCE ELEMENT IS1081"/>
    <property type="match status" value="1"/>
</dbReference>
<evidence type="ECO:0000313" key="7">
    <source>
        <dbReference type="EMBL" id="MCS4122249.1"/>
    </source>
</evidence>
<evidence type="ECO:0000256" key="3">
    <source>
        <dbReference type="ARBA" id="ARBA00022578"/>
    </source>
</evidence>
<reference evidence="7" key="1">
    <citation type="submission" date="2022-08" db="EMBL/GenBank/DDBJ databases">
        <title>Genomic Encyclopedia of Type Strains, Phase V (KMG-V): Genome sequencing to study the core and pangenomes of soil and plant-associated prokaryotes.</title>
        <authorList>
            <person name="Whitman W."/>
        </authorList>
    </citation>
    <scope>NUCLEOTIDE SEQUENCE</scope>
    <source>
        <strain evidence="7">SP3026</strain>
    </source>
</reference>
<dbReference type="NCBIfam" id="NF033543">
    <property type="entry name" value="transpos_IS256"/>
    <property type="match status" value="1"/>
</dbReference>
<evidence type="ECO:0000256" key="2">
    <source>
        <dbReference type="ARBA" id="ARBA00010961"/>
    </source>
</evidence>
<protein>
    <recommendedName>
        <fullName evidence="6">Mutator family transposase</fullName>
    </recommendedName>
</protein>
<dbReference type="Proteomes" id="UP001155144">
    <property type="component" value="Unassembled WGS sequence"/>
</dbReference>
<dbReference type="PANTHER" id="PTHR33217:SF7">
    <property type="entry name" value="TRANSPOSASE FOR INSERTION SEQUENCE ELEMENT IS1081"/>
    <property type="match status" value="1"/>
</dbReference>
<evidence type="ECO:0000256" key="6">
    <source>
        <dbReference type="RuleBase" id="RU365089"/>
    </source>
</evidence>
<dbReference type="GO" id="GO:0006313">
    <property type="term" value="P:DNA transposition"/>
    <property type="evidence" value="ECO:0007669"/>
    <property type="project" value="UniProtKB-UniRule"/>
</dbReference>
<dbReference type="Pfam" id="PF00872">
    <property type="entry name" value="Transposase_mut"/>
    <property type="match status" value="1"/>
</dbReference>